<dbReference type="EMBL" id="MNQH01000031">
    <property type="protein sequence ID" value="OKY93909.1"/>
    <property type="molecule type" value="Genomic_DNA"/>
</dbReference>
<organism evidence="1 2">
    <name type="scientific">Alistipes putredinis</name>
    <dbReference type="NCBI Taxonomy" id="28117"/>
    <lineage>
        <taxon>Bacteria</taxon>
        <taxon>Pseudomonadati</taxon>
        <taxon>Bacteroidota</taxon>
        <taxon>Bacteroidia</taxon>
        <taxon>Bacteroidales</taxon>
        <taxon>Rikenellaceae</taxon>
        <taxon>Alistipes</taxon>
    </lineage>
</organism>
<sequence length="137" mass="15533">MKKWVVFLILSVGFCITSVSCIKESSTFHWSVMVTNKTESAVYWAFAWTPNWDLEVPARGDTYKVLPNETKKISILYGANSIEGAVGEGKMKVFFLDADILDKLPVGRVPIESVLGSRIYTLEEIRAINFHFCFPFE</sequence>
<comment type="caution">
    <text evidence="1">The sequence shown here is derived from an EMBL/GenBank/DDBJ whole genome shotgun (WGS) entry which is preliminary data.</text>
</comment>
<dbReference type="PROSITE" id="PS51257">
    <property type="entry name" value="PROKAR_LIPOPROTEIN"/>
    <property type="match status" value="1"/>
</dbReference>
<accession>A0A1Q6F4U4</accession>
<protein>
    <submittedName>
        <fullName evidence="1">Uncharacterized protein</fullName>
    </submittedName>
</protein>
<dbReference type="Proteomes" id="UP000187417">
    <property type="component" value="Unassembled WGS sequence"/>
</dbReference>
<dbReference type="AlphaFoldDB" id="A0A1Q6F4U4"/>
<evidence type="ECO:0000313" key="2">
    <source>
        <dbReference type="Proteomes" id="UP000187417"/>
    </source>
</evidence>
<proteinExistence type="predicted"/>
<gene>
    <name evidence="1" type="ORF">BHV66_07440</name>
</gene>
<name>A0A1Q6F4U4_9BACT</name>
<dbReference type="RefSeq" id="WP_276618960.1">
    <property type="nucleotide sequence ID" value="NZ_BAAFLA010000001.1"/>
</dbReference>
<evidence type="ECO:0000313" key="1">
    <source>
        <dbReference type="EMBL" id="OKY93909.1"/>
    </source>
</evidence>
<reference evidence="1 2" key="1">
    <citation type="journal article" date="2016" name="Nat. Biotechnol.">
        <title>Measurement of bacterial replication rates in microbial communities.</title>
        <authorList>
            <person name="Brown C.T."/>
            <person name="Olm M.R."/>
            <person name="Thomas B.C."/>
            <person name="Banfield J.F."/>
        </authorList>
    </citation>
    <scope>NUCLEOTIDE SEQUENCE [LARGE SCALE GENOMIC DNA]</scope>
    <source>
        <strain evidence="1">CAG:67_53_122</strain>
    </source>
</reference>